<dbReference type="Proteomes" id="UP000176714">
    <property type="component" value="Unassembled WGS sequence"/>
</dbReference>
<accession>A0A1F6ESF2</accession>
<sequence length="432" mass="50278">MAADYNSNLIVELYSTSDVGKATRICDEMVSIGDPVFPRQIYEAYKKFKHTHISHSFVLDLTNFKTRDANEILEEIARETFRGADISMMLDHLIEVEYFHPEVVRKVRGLFEEEVASGETYDYDIDRYVTYLQKAGEETTVLENLLKTCFEDDRQSIGARKVALRKLLRLKPGEYIKFYYENYETIESKKMEVILVEEISTWHGGIVPSFHKKILDIGSERAKEILTKEQTKKIKEEKDKEIKEQKVLHAEYETSDIIAEIAELRSRINKIAIFDQRFGFPILTSSEEIYQQGRPARDKATLRGYCMVLRSLLGGFDERITQYEISEEKAIVLIPDLKDPKGSINKFHLFLLDKNIKVDDGLFGLRSINRIITKFAAHTDEETKPELIKLLEAEDLLDVYKEDNWSKLHREILLRYKTVLERLLTVLITKSP</sequence>
<comment type="caution">
    <text evidence="1">The sequence shown here is derived from an EMBL/GenBank/DDBJ whole genome shotgun (WGS) entry which is preliminary data.</text>
</comment>
<organism evidence="1 2">
    <name type="scientific">Candidatus Kaiserbacteria bacterium RIFCSPLOWO2_01_FULL_55_19</name>
    <dbReference type="NCBI Taxonomy" id="1798516"/>
    <lineage>
        <taxon>Bacteria</taxon>
        <taxon>Candidatus Kaiseribacteriota</taxon>
    </lineage>
</organism>
<protein>
    <submittedName>
        <fullName evidence="1">Uncharacterized protein</fullName>
    </submittedName>
</protein>
<evidence type="ECO:0000313" key="1">
    <source>
        <dbReference type="EMBL" id="OGG76564.1"/>
    </source>
</evidence>
<dbReference type="AlphaFoldDB" id="A0A1F6ESF2"/>
<reference evidence="1 2" key="1">
    <citation type="journal article" date="2016" name="Nat. Commun.">
        <title>Thousands of microbial genomes shed light on interconnected biogeochemical processes in an aquifer system.</title>
        <authorList>
            <person name="Anantharaman K."/>
            <person name="Brown C.T."/>
            <person name="Hug L.A."/>
            <person name="Sharon I."/>
            <person name="Castelle C.J."/>
            <person name="Probst A.J."/>
            <person name="Thomas B.C."/>
            <person name="Singh A."/>
            <person name="Wilkins M.J."/>
            <person name="Karaoz U."/>
            <person name="Brodie E.L."/>
            <person name="Williams K.H."/>
            <person name="Hubbard S.S."/>
            <person name="Banfield J.F."/>
        </authorList>
    </citation>
    <scope>NUCLEOTIDE SEQUENCE [LARGE SCALE GENOMIC DNA]</scope>
</reference>
<proteinExistence type="predicted"/>
<dbReference type="EMBL" id="MFMD01000008">
    <property type="protein sequence ID" value="OGG76564.1"/>
    <property type="molecule type" value="Genomic_DNA"/>
</dbReference>
<name>A0A1F6ESF2_9BACT</name>
<evidence type="ECO:0000313" key="2">
    <source>
        <dbReference type="Proteomes" id="UP000176714"/>
    </source>
</evidence>
<gene>
    <name evidence="1" type="ORF">A2950_01005</name>
</gene>